<dbReference type="SUPFAM" id="SSF50985">
    <property type="entry name" value="RCC1/BLIP-II"/>
    <property type="match status" value="1"/>
</dbReference>
<dbReference type="PROSITE" id="PS50012">
    <property type="entry name" value="RCC1_3"/>
    <property type="match status" value="1"/>
</dbReference>
<keyword evidence="1" id="KW-0472">Membrane</keyword>
<proteinExistence type="predicted"/>
<dbReference type="InterPro" id="IPR009091">
    <property type="entry name" value="RCC1/BLIP-II"/>
</dbReference>
<keyword evidence="1" id="KW-0812">Transmembrane</keyword>
<comment type="caution">
    <text evidence="2">The sequence shown here is derived from an EMBL/GenBank/DDBJ whole genome shotgun (WGS) entry which is preliminary data.</text>
</comment>
<feature type="transmembrane region" description="Helical" evidence="1">
    <location>
        <begin position="120"/>
        <end position="142"/>
    </location>
</feature>
<evidence type="ECO:0000313" key="3">
    <source>
        <dbReference type="Proteomes" id="UP000252345"/>
    </source>
</evidence>
<reference evidence="2 3" key="1">
    <citation type="submission" date="2017-10" db="EMBL/GenBank/DDBJ databases">
        <title>Bifidobacterium xylocopum sp. nov. and Bifidobacterium aemilianum sp. nov., from the carpenter bee (Xylocopa violacea) digestive tract.</title>
        <authorList>
            <person name="Alberoni D."/>
            <person name="Baffoni L."/>
            <person name="Di Gioia D."/>
            <person name="Gaggia F."/>
            <person name="Biavati B."/>
        </authorList>
    </citation>
    <scope>NUCLEOTIDE SEQUENCE [LARGE SCALE GENOMIC DNA]</scope>
    <source>
        <strain evidence="2 3">XV2</strain>
    </source>
</reference>
<organism evidence="2 3">
    <name type="scientific">Bifidobacterium xylocopae</name>
    <dbReference type="NCBI Taxonomy" id="2493119"/>
    <lineage>
        <taxon>Bacteria</taxon>
        <taxon>Bacillati</taxon>
        <taxon>Actinomycetota</taxon>
        <taxon>Actinomycetes</taxon>
        <taxon>Bifidobacteriales</taxon>
        <taxon>Bifidobacteriaceae</taxon>
        <taxon>Bifidobacterium</taxon>
    </lineage>
</organism>
<evidence type="ECO:0000256" key="1">
    <source>
        <dbReference type="SAM" id="Phobius"/>
    </source>
</evidence>
<feature type="non-terminal residue" evidence="2">
    <location>
        <position position="1"/>
    </location>
</feature>
<gene>
    <name evidence="2" type="ORF">CRD59_05675</name>
</gene>
<dbReference type="Pfam" id="PF00415">
    <property type="entry name" value="RCC1"/>
    <property type="match status" value="1"/>
</dbReference>
<protein>
    <recommendedName>
        <fullName evidence="4">RCC1 repeat-containing protein</fullName>
    </recommendedName>
</protein>
<dbReference type="Proteomes" id="UP000252345">
    <property type="component" value="Unassembled WGS sequence"/>
</dbReference>
<dbReference type="InterPro" id="IPR000408">
    <property type="entry name" value="Reg_chr_condens"/>
</dbReference>
<keyword evidence="3" id="KW-1185">Reference proteome</keyword>
<dbReference type="EMBL" id="PDCH01000011">
    <property type="protein sequence ID" value="RBP99045.1"/>
    <property type="molecule type" value="Genomic_DNA"/>
</dbReference>
<evidence type="ECO:0008006" key="4">
    <source>
        <dbReference type="Google" id="ProtNLM"/>
    </source>
</evidence>
<sequence length="157" mass="16518">GVGAGRAQSFAVGATGEVYAWGANNAGQLGDGGTTNRTTPTKGVEPAIEVTGVKFDGLNGAGVSRSSGGQWSVRTPAHAQGDVDVTVDWTLGRHSQERYTIGNGYRYVWAFNLPKAGSTAFYQLIGLLLCLASVLGALSYAVRELTRRSQGRHMLTE</sequence>
<name>A0A366KBD8_9BIFI</name>
<dbReference type="AlphaFoldDB" id="A0A366KBD8"/>
<keyword evidence="1" id="KW-1133">Transmembrane helix</keyword>
<dbReference type="Gene3D" id="2.130.10.30">
    <property type="entry name" value="Regulator of chromosome condensation 1/beta-lactamase-inhibitor protein II"/>
    <property type="match status" value="1"/>
</dbReference>
<evidence type="ECO:0000313" key="2">
    <source>
        <dbReference type="EMBL" id="RBP99045.1"/>
    </source>
</evidence>
<accession>A0A366KBD8</accession>